<dbReference type="Gene3D" id="3.90.550.10">
    <property type="entry name" value="Spore Coat Polysaccharide Biosynthesis Protein SpsA, Chain A"/>
    <property type="match status" value="1"/>
</dbReference>
<dbReference type="InterPro" id="IPR029044">
    <property type="entry name" value="Nucleotide-diphossugar_trans"/>
</dbReference>
<name>X2LBK2_9BACT</name>
<protein>
    <recommendedName>
        <fullName evidence="2">Glycosyltransferase</fullName>
    </recommendedName>
</protein>
<proteinExistence type="predicted"/>
<dbReference type="AlphaFoldDB" id="X2LBK2"/>
<sequence length="288" mass="30956">MKAIVAAVAENRAPYARETVQLFKSLADFGGAMAGARRIAYFVDGVAPEYRGPLEALGVSIKIVPRLDPSCPHANKIHMLLDSEPCDVLVALDTDIVVARDFSGWLGRAPFAAKPVDHNPVDPGLWPEFLGRLGVPVPAARYLTHCSAQPTLPYYNSGVLVLTRPAATRLGPAWRDAVPEVQAVLAADPRLAAHAFYVDQFALVAALGRLDMEQLALPLEMNFPTHHPVHEFFEPGKVDPYLLHHHHRLDAQSMIPKTGLEGPDAAIARVNAVLGASLAVEAAGRGAS</sequence>
<reference evidence="1" key="1">
    <citation type="submission" date="2013-10" db="EMBL/GenBank/DDBJ databases">
        <title>Functional metagenomics reveals novel beta-galactosidases not predictable from gene sequences.</title>
        <authorList>
            <person name="Cheng J."/>
            <person name="Engel K."/>
            <person name="Romantsov T."/>
            <person name="Neufeld J.D."/>
            <person name="Rose D.R."/>
            <person name="Charles T.C."/>
        </authorList>
    </citation>
    <scope>NUCLEOTIDE SEQUENCE</scope>
</reference>
<dbReference type="SUPFAM" id="SSF53448">
    <property type="entry name" value="Nucleotide-diphospho-sugar transferases"/>
    <property type="match status" value="1"/>
</dbReference>
<dbReference type="EMBL" id="KF796604">
    <property type="protein sequence ID" value="AHN97895.1"/>
    <property type="molecule type" value="Genomic_DNA"/>
</dbReference>
<organism evidence="1">
    <name type="scientific">uncultured bacterium lac146</name>
    <dbReference type="NCBI Taxonomy" id="1447238"/>
    <lineage>
        <taxon>Bacteria</taxon>
        <taxon>environmental samples</taxon>
    </lineage>
</organism>
<evidence type="ECO:0008006" key="2">
    <source>
        <dbReference type="Google" id="ProtNLM"/>
    </source>
</evidence>
<accession>X2LBK2</accession>
<evidence type="ECO:0000313" key="1">
    <source>
        <dbReference type="EMBL" id="AHN97895.1"/>
    </source>
</evidence>